<feature type="transmembrane region" description="Helical" evidence="1">
    <location>
        <begin position="20"/>
        <end position="40"/>
    </location>
</feature>
<evidence type="ECO:0000313" key="2">
    <source>
        <dbReference type="EMBL" id="SDM72114.1"/>
    </source>
</evidence>
<protein>
    <submittedName>
        <fullName evidence="2">Uncharacterized protein</fullName>
    </submittedName>
</protein>
<keyword evidence="1" id="KW-0812">Transmembrane</keyword>
<keyword evidence="3" id="KW-1185">Reference proteome</keyword>
<dbReference type="RefSeq" id="WP_090947202.1">
    <property type="nucleotide sequence ID" value="NZ_FNDJ01000053.1"/>
</dbReference>
<organism evidence="2 3">
    <name type="scientific">Nonomuraea jiangxiensis</name>
    <dbReference type="NCBI Taxonomy" id="633440"/>
    <lineage>
        <taxon>Bacteria</taxon>
        <taxon>Bacillati</taxon>
        <taxon>Actinomycetota</taxon>
        <taxon>Actinomycetes</taxon>
        <taxon>Streptosporangiales</taxon>
        <taxon>Streptosporangiaceae</taxon>
        <taxon>Nonomuraea</taxon>
    </lineage>
</organism>
<sequence>MARQAPNPDRLPEPLLSLRAAVILALALAAGVVVGALTLWTGAVPPAAVLTGMAAFGGTARGLHDVIGKR</sequence>
<proteinExistence type="predicted"/>
<evidence type="ECO:0000313" key="3">
    <source>
        <dbReference type="Proteomes" id="UP000199202"/>
    </source>
</evidence>
<reference evidence="2 3" key="1">
    <citation type="submission" date="2016-10" db="EMBL/GenBank/DDBJ databases">
        <authorList>
            <person name="de Groot N.N."/>
        </authorList>
    </citation>
    <scope>NUCLEOTIDE SEQUENCE [LARGE SCALE GENOMIC DNA]</scope>
    <source>
        <strain evidence="2 3">CGMCC 4.6533</strain>
    </source>
</reference>
<accession>A0A1G9VIU7</accession>
<dbReference type="STRING" id="633440.SAMN05421869_15341"/>
<keyword evidence="1" id="KW-1133">Transmembrane helix</keyword>
<evidence type="ECO:0000256" key="1">
    <source>
        <dbReference type="SAM" id="Phobius"/>
    </source>
</evidence>
<gene>
    <name evidence="2" type="ORF">SAMN05421869_15341</name>
</gene>
<name>A0A1G9VIU7_9ACTN</name>
<dbReference type="AlphaFoldDB" id="A0A1G9VIU7"/>
<keyword evidence="1" id="KW-0472">Membrane</keyword>
<dbReference type="Proteomes" id="UP000199202">
    <property type="component" value="Unassembled WGS sequence"/>
</dbReference>
<dbReference type="EMBL" id="FNDJ01000053">
    <property type="protein sequence ID" value="SDM72114.1"/>
    <property type="molecule type" value="Genomic_DNA"/>
</dbReference>